<dbReference type="InterPro" id="IPR001387">
    <property type="entry name" value="Cro/C1-type_HTH"/>
</dbReference>
<dbReference type="CDD" id="cd00093">
    <property type="entry name" value="HTH_XRE"/>
    <property type="match status" value="1"/>
</dbReference>
<dbReference type="OrthoDB" id="9810578at2"/>
<accession>A0A2T0LVE6</accession>
<evidence type="ECO:0000313" key="3">
    <source>
        <dbReference type="EMBL" id="PRX47796.1"/>
    </source>
</evidence>
<dbReference type="InterPro" id="IPR011051">
    <property type="entry name" value="RmlC_Cupin_sf"/>
</dbReference>
<dbReference type="PROSITE" id="PS50943">
    <property type="entry name" value="HTH_CROC1"/>
    <property type="match status" value="1"/>
</dbReference>
<dbReference type="Gene3D" id="2.60.120.10">
    <property type="entry name" value="Jelly Rolls"/>
    <property type="match status" value="1"/>
</dbReference>
<dbReference type="PANTHER" id="PTHR46797:SF1">
    <property type="entry name" value="METHYLPHOSPHONATE SYNTHASE"/>
    <property type="match status" value="1"/>
</dbReference>
<dbReference type="SUPFAM" id="SSF51182">
    <property type="entry name" value="RmlC-like cupins"/>
    <property type="match status" value="1"/>
</dbReference>
<dbReference type="RefSeq" id="WP_106179277.1">
    <property type="nucleotide sequence ID" value="NZ_PVNH01000005.1"/>
</dbReference>
<dbReference type="InterPro" id="IPR013096">
    <property type="entry name" value="Cupin_2"/>
</dbReference>
<dbReference type="Proteomes" id="UP000238362">
    <property type="component" value="Unassembled WGS sequence"/>
</dbReference>
<dbReference type="Pfam" id="PF07883">
    <property type="entry name" value="Cupin_2"/>
    <property type="match status" value="1"/>
</dbReference>
<organism evidence="3 4">
    <name type="scientific">Prauserella shujinwangii</name>
    <dbReference type="NCBI Taxonomy" id="1453103"/>
    <lineage>
        <taxon>Bacteria</taxon>
        <taxon>Bacillati</taxon>
        <taxon>Actinomycetota</taxon>
        <taxon>Actinomycetes</taxon>
        <taxon>Pseudonocardiales</taxon>
        <taxon>Pseudonocardiaceae</taxon>
        <taxon>Prauserella</taxon>
    </lineage>
</organism>
<dbReference type="InterPro" id="IPR014710">
    <property type="entry name" value="RmlC-like_jellyroll"/>
</dbReference>
<dbReference type="EMBL" id="PVNH01000005">
    <property type="protein sequence ID" value="PRX47796.1"/>
    <property type="molecule type" value="Genomic_DNA"/>
</dbReference>
<gene>
    <name evidence="3" type="ORF">B0I33_105379</name>
</gene>
<reference evidence="3 4" key="1">
    <citation type="submission" date="2018-03" db="EMBL/GenBank/DDBJ databases">
        <title>Genomic Encyclopedia of Type Strains, Phase III (KMG-III): the genomes of soil and plant-associated and newly described type strains.</title>
        <authorList>
            <person name="Whitman W."/>
        </authorList>
    </citation>
    <scope>NUCLEOTIDE SEQUENCE [LARGE SCALE GENOMIC DNA]</scope>
    <source>
        <strain evidence="3 4">CGMCC 4.7125</strain>
    </source>
</reference>
<feature type="domain" description="HTH cro/C1-type" evidence="2">
    <location>
        <begin position="14"/>
        <end position="68"/>
    </location>
</feature>
<keyword evidence="1" id="KW-0238">DNA-binding</keyword>
<dbReference type="CDD" id="cd02209">
    <property type="entry name" value="cupin_XRE_C"/>
    <property type="match status" value="1"/>
</dbReference>
<dbReference type="Pfam" id="PF01381">
    <property type="entry name" value="HTH_3"/>
    <property type="match status" value="1"/>
</dbReference>
<dbReference type="InterPro" id="IPR050807">
    <property type="entry name" value="TransReg_Diox_bact_type"/>
</dbReference>
<dbReference type="AlphaFoldDB" id="A0A2T0LVE6"/>
<evidence type="ECO:0000259" key="2">
    <source>
        <dbReference type="PROSITE" id="PS50943"/>
    </source>
</evidence>
<proteinExistence type="predicted"/>
<dbReference type="Gene3D" id="1.10.260.40">
    <property type="entry name" value="lambda repressor-like DNA-binding domains"/>
    <property type="match status" value="1"/>
</dbReference>
<dbReference type="InterPro" id="IPR010982">
    <property type="entry name" value="Lambda_DNA-bd_dom_sf"/>
</dbReference>
<dbReference type="GO" id="GO:0003677">
    <property type="term" value="F:DNA binding"/>
    <property type="evidence" value="ECO:0007669"/>
    <property type="project" value="UniProtKB-KW"/>
</dbReference>
<evidence type="ECO:0000313" key="4">
    <source>
        <dbReference type="Proteomes" id="UP000238362"/>
    </source>
</evidence>
<comment type="caution">
    <text evidence="3">The sequence shown here is derived from an EMBL/GenBank/DDBJ whole genome shotgun (WGS) entry which is preliminary data.</text>
</comment>
<dbReference type="PANTHER" id="PTHR46797">
    <property type="entry name" value="HTH-TYPE TRANSCRIPTIONAL REGULATOR"/>
    <property type="match status" value="1"/>
</dbReference>
<dbReference type="SMART" id="SM00530">
    <property type="entry name" value="HTH_XRE"/>
    <property type="match status" value="1"/>
</dbReference>
<dbReference type="GO" id="GO:0005829">
    <property type="term" value="C:cytosol"/>
    <property type="evidence" value="ECO:0007669"/>
    <property type="project" value="TreeGrafter"/>
</dbReference>
<evidence type="ECO:0000256" key="1">
    <source>
        <dbReference type="ARBA" id="ARBA00023125"/>
    </source>
</evidence>
<dbReference type="GO" id="GO:0003700">
    <property type="term" value="F:DNA-binding transcription factor activity"/>
    <property type="evidence" value="ECO:0007669"/>
    <property type="project" value="TreeGrafter"/>
</dbReference>
<name>A0A2T0LVE6_9PSEU</name>
<protein>
    <submittedName>
        <fullName evidence="3">XRE family transcriptional regulator</fullName>
    </submittedName>
</protein>
<keyword evidence="4" id="KW-1185">Reference proteome</keyword>
<sequence>MSDTETLARLARNIRAQRTRRQWTLDALAARAGLSKGVVVAVEQGRGNPNLATLIRISDALGVSLTALLEGGEEPAVRVTDRTSLLWEGPSGGTGRLLDGTDSPTPVELWHWRLEPGERHDSEPHAAGTRELLHVYTGELTLTVGGQEVVVPSGASARMTADEPHAYANAGRVAAEFVGVVVPPSS</sequence>
<dbReference type="SUPFAM" id="SSF47413">
    <property type="entry name" value="lambda repressor-like DNA-binding domains"/>
    <property type="match status" value="1"/>
</dbReference>